<dbReference type="PROSITE" id="PS51585">
    <property type="entry name" value="SAM_MT_TPMT"/>
    <property type="match status" value="1"/>
</dbReference>
<dbReference type="EMBL" id="JABCKI010005816">
    <property type="protein sequence ID" value="KAG5637615.1"/>
    <property type="molecule type" value="Genomic_DNA"/>
</dbReference>
<reference evidence="5" key="1">
    <citation type="submission" date="2021-02" db="EMBL/GenBank/DDBJ databases">
        <authorList>
            <person name="Nieuwenhuis M."/>
            <person name="Van De Peppel L.J.J."/>
        </authorList>
    </citation>
    <scope>NUCLEOTIDE SEQUENCE</scope>
    <source>
        <strain evidence="5">D49</strain>
    </source>
</reference>
<keyword evidence="4" id="KW-0949">S-adenosyl-L-methionine</keyword>
<dbReference type="GO" id="GO:0008757">
    <property type="term" value="F:S-adenosylmethionine-dependent methyltransferase activity"/>
    <property type="evidence" value="ECO:0007669"/>
    <property type="project" value="InterPro"/>
</dbReference>
<evidence type="ECO:0000256" key="4">
    <source>
        <dbReference type="ARBA" id="ARBA00022691"/>
    </source>
</evidence>
<reference evidence="5" key="2">
    <citation type="submission" date="2021-10" db="EMBL/GenBank/DDBJ databases">
        <title>Phylogenomics reveals ancestral predisposition of the termite-cultivated fungus Termitomyces towards a domesticated lifestyle.</title>
        <authorList>
            <person name="Auxier B."/>
            <person name="Grum-Grzhimaylo A."/>
            <person name="Cardenas M.E."/>
            <person name="Lodge J.D."/>
            <person name="Laessoe T."/>
            <person name="Pedersen O."/>
            <person name="Smith M.E."/>
            <person name="Kuyper T.W."/>
            <person name="Franco-Molano E.A."/>
            <person name="Baroni T.J."/>
            <person name="Aanen D.K."/>
        </authorList>
    </citation>
    <scope>NUCLEOTIDE SEQUENCE</scope>
    <source>
        <strain evidence="5">D49</strain>
    </source>
</reference>
<dbReference type="Gene3D" id="3.40.50.150">
    <property type="entry name" value="Vaccinia Virus protein VP39"/>
    <property type="match status" value="2"/>
</dbReference>
<evidence type="ECO:0000313" key="5">
    <source>
        <dbReference type="EMBL" id="KAG5637615.1"/>
    </source>
</evidence>
<dbReference type="GO" id="GO:0032259">
    <property type="term" value="P:methylation"/>
    <property type="evidence" value="ECO:0007669"/>
    <property type="project" value="UniProtKB-KW"/>
</dbReference>
<dbReference type="PANTHER" id="PTHR32183">
    <property type="match status" value="1"/>
</dbReference>
<gene>
    <name evidence="5" type="ORF">H0H81_003949</name>
</gene>
<dbReference type="SUPFAM" id="SSF53335">
    <property type="entry name" value="S-adenosyl-L-methionine-dependent methyltransferases"/>
    <property type="match status" value="1"/>
</dbReference>
<keyword evidence="1" id="KW-0597">Phosphoprotein</keyword>
<dbReference type="OrthoDB" id="276151at2759"/>
<dbReference type="InterPro" id="IPR008854">
    <property type="entry name" value="TPMT"/>
</dbReference>
<accession>A0A9P7FYL8</accession>
<name>A0A9P7FYL8_9AGAR</name>
<sequence length="240" mass="26071">MSSQPAAHSLVQEKLREIVKDGNPLQASVTPWDAGASQPALRELVESGKVPLPRSGRALVPGCGAGYDAIYIADTLTLDTTGMDVAPTAIANANATLASARITPPGRASFVLGDFFTLDPKSDEERFDLVYDYTFVSIVSSFDIAPLIYLSSFFVAIPPTQRPAWARQMAALVKPGGFLVTLVYPIDPPTELGPPYFVRVEHHEALWADKGEFVKVYDEVPANSSESHVGRERIVVWKRA</sequence>
<evidence type="ECO:0000256" key="2">
    <source>
        <dbReference type="ARBA" id="ARBA00022603"/>
    </source>
</evidence>
<evidence type="ECO:0000256" key="1">
    <source>
        <dbReference type="ARBA" id="ARBA00022553"/>
    </source>
</evidence>
<dbReference type="InterPro" id="IPR029063">
    <property type="entry name" value="SAM-dependent_MTases_sf"/>
</dbReference>
<keyword evidence="2" id="KW-0489">Methyltransferase</keyword>
<dbReference type="Pfam" id="PF05724">
    <property type="entry name" value="TPMT"/>
    <property type="match status" value="2"/>
</dbReference>
<evidence type="ECO:0008006" key="7">
    <source>
        <dbReference type="Google" id="ProtNLM"/>
    </source>
</evidence>
<dbReference type="AlphaFoldDB" id="A0A9P7FYL8"/>
<proteinExistence type="predicted"/>
<evidence type="ECO:0000256" key="3">
    <source>
        <dbReference type="ARBA" id="ARBA00022679"/>
    </source>
</evidence>
<evidence type="ECO:0000313" key="6">
    <source>
        <dbReference type="Proteomes" id="UP000717328"/>
    </source>
</evidence>
<dbReference type="CDD" id="cd02440">
    <property type="entry name" value="AdoMet_MTases"/>
    <property type="match status" value="1"/>
</dbReference>
<keyword evidence="6" id="KW-1185">Reference proteome</keyword>
<organism evidence="5 6">
    <name type="scientific">Sphagnurus paluster</name>
    <dbReference type="NCBI Taxonomy" id="117069"/>
    <lineage>
        <taxon>Eukaryota</taxon>
        <taxon>Fungi</taxon>
        <taxon>Dikarya</taxon>
        <taxon>Basidiomycota</taxon>
        <taxon>Agaricomycotina</taxon>
        <taxon>Agaricomycetes</taxon>
        <taxon>Agaricomycetidae</taxon>
        <taxon>Agaricales</taxon>
        <taxon>Tricholomatineae</taxon>
        <taxon>Lyophyllaceae</taxon>
        <taxon>Sphagnurus</taxon>
    </lineage>
</organism>
<dbReference type="PANTHER" id="PTHR32183:SF6">
    <property type="entry name" value="CYSTEINE SULFINATE DESULFINASE_CYSTEINE DESULFURASE AND RELATED ENZYMES"/>
    <property type="match status" value="1"/>
</dbReference>
<dbReference type="Proteomes" id="UP000717328">
    <property type="component" value="Unassembled WGS sequence"/>
</dbReference>
<protein>
    <recommendedName>
        <fullName evidence="7">S-adenosyl-L-methionine-dependent methyltransferase</fullName>
    </recommendedName>
</protein>
<comment type="caution">
    <text evidence="5">The sequence shown here is derived from an EMBL/GenBank/DDBJ whole genome shotgun (WGS) entry which is preliminary data.</text>
</comment>
<keyword evidence="3" id="KW-0808">Transferase</keyword>